<keyword evidence="1" id="KW-0732">Signal</keyword>
<evidence type="ECO:0000313" key="4">
    <source>
        <dbReference type="Proteomes" id="UP000436016"/>
    </source>
</evidence>
<name>A0A6B0U0E5_9RHOB</name>
<dbReference type="InterPro" id="IPR001677">
    <property type="entry name" value="TbpB_B_D"/>
</dbReference>
<organism evidence="3 4">
    <name type="scientific">Oceanomicrobium pacificus</name>
    <dbReference type="NCBI Taxonomy" id="2692916"/>
    <lineage>
        <taxon>Bacteria</taxon>
        <taxon>Pseudomonadati</taxon>
        <taxon>Pseudomonadota</taxon>
        <taxon>Alphaproteobacteria</taxon>
        <taxon>Rhodobacterales</taxon>
        <taxon>Paracoccaceae</taxon>
        <taxon>Oceanomicrobium</taxon>
    </lineage>
</organism>
<evidence type="ECO:0000256" key="1">
    <source>
        <dbReference type="SAM" id="SignalP"/>
    </source>
</evidence>
<feature type="signal peptide" evidence="1">
    <location>
        <begin position="1"/>
        <end position="21"/>
    </location>
</feature>
<comment type="caution">
    <text evidence="3">The sequence shown here is derived from an EMBL/GenBank/DDBJ whole genome shotgun (WGS) entry which is preliminary data.</text>
</comment>
<feature type="chain" id="PRO_5025363225" description="Transferrin-binding protein B C-lobe/N-lobe beta-barrel domain-containing protein" evidence="1">
    <location>
        <begin position="22"/>
        <end position="293"/>
    </location>
</feature>
<sequence length="293" mass="29252">MTPRYRTLTAGAALLTLAACGGGGGGGSNGPNTVFQYQTFDSTVAGTSNVTAVGLEPGTGGVPQAAARHTGTMDRTNKALNIAGLIIDSNGIQGDVWEGSGVTLVKANHPDLDGTYDYLVPVLASQNGGSTIYLVGVTTRSQDVPTRGSATYSGQAVVGYITDVNNGSGGNAGSGGGNMTLTADFLNNNIDMVLSQLAMSGMTFNEVRINGLNIGNGAGGGNRSQFSHGGGTTVALRGGESLADVIGTTTSTQVRGTFYGGENGAPAEAGASFVVNGSDGVLYGIAAADERLN</sequence>
<proteinExistence type="predicted"/>
<evidence type="ECO:0000259" key="2">
    <source>
        <dbReference type="Pfam" id="PF01298"/>
    </source>
</evidence>
<dbReference type="Gene3D" id="2.40.160.90">
    <property type="match status" value="1"/>
</dbReference>
<dbReference type="RefSeq" id="WP_160856358.1">
    <property type="nucleotide sequence ID" value="NZ_WUWG01000007.1"/>
</dbReference>
<accession>A0A6B0U0E5</accession>
<feature type="domain" description="Transferrin-binding protein B C-lobe/N-lobe beta-barrel" evidence="2">
    <location>
        <begin position="144"/>
        <end position="279"/>
    </location>
</feature>
<dbReference type="AlphaFoldDB" id="A0A6B0U0E5"/>
<dbReference type="SUPFAM" id="SSF56925">
    <property type="entry name" value="OMPA-like"/>
    <property type="match status" value="1"/>
</dbReference>
<evidence type="ECO:0000313" key="3">
    <source>
        <dbReference type="EMBL" id="MXU66694.1"/>
    </source>
</evidence>
<reference evidence="3 4" key="1">
    <citation type="submission" date="2019-12" db="EMBL/GenBank/DDBJ databases">
        <title>Strain KN286 was isolated from seawater, which was collected from Caroline Seamount in the tropical western Pacific.</title>
        <authorList>
            <person name="Wang Q."/>
        </authorList>
    </citation>
    <scope>NUCLEOTIDE SEQUENCE [LARGE SCALE GENOMIC DNA]</scope>
    <source>
        <strain evidence="3 4">KN286</strain>
    </source>
</reference>
<keyword evidence="4" id="KW-1185">Reference proteome</keyword>
<protein>
    <recommendedName>
        <fullName evidence="2">Transferrin-binding protein B C-lobe/N-lobe beta-barrel domain-containing protein</fullName>
    </recommendedName>
</protein>
<gene>
    <name evidence="3" type="ORF">GSH16_14690</name>
</gene>
<dbReference type="Pfam" id="PF01298">
    <property type="entry name" value="TbpB_B_D"/>
    <property type="match status" value="1"/>
</dbReference>
<dbReference type="InterPro" id="IPR011250">
    <property type="entry name" value="OMP/PagP_B-barrel"/>
</dbReference>
<dbReference type="Proteomes" id="UP000436016">
    <property type="component" value="Unassembled WGS sequence"/>
</dbReference>
<dbReference type="EMBL" id="WUWG01000007">
    <property type="protein sequence ID" value="MXU66694.1"/>
    <property type="molecule type" value="Genomic_DNA"/>
</dbReference>
<dbReference type="PROSITE" id="PS51257">
    <property type="entry name" value="PROKAR_LIPOPROTEIN"/>
    <property type="match status" value="1"/>
</dbReference>